<gene>
    <name evidence="2" type="ORF">NDU88_007176</name>
</gene>
<dbReference type="Proteomes" id="UP001066276">
    <property type="component" value="Chromosome 8"/>
</dbReference>
<sequence>MCSALGLQEGAVPTLRAVALTAQTGTGRGVGTLRRPILHRQAPTPDAPVCTPPSGWARVRLRCWAQRAAQFWVAAAIWRRFLGSGPRRGERVRRRPPPGSRPRSSGPARISRSPSLLLRIGEPLGPARLGPARRQGRSLSAVPGSPSHSGVRSRGETATPQSPPVRSGRVTLL</sequence>
<evidence type="ECO:0000313" key="3">
    <source>
        <dbReference type="Proteomes" id="UP001066276"/>
    </source>
</evidence>
<feature type="compositionally biased region" description="Low complexity" evidence="1">
    <location>
        <begin position="101"/>
        <end position="115"/>
    </location>
</feature>
<evidence type="ECO:0000256" key="1">
    <source>
        <dbReference type="SAM" id="MobiDB-lite"/>
    </source>
</evidence>
<dbReference type="EMBL" id="JANPWB010000012">
    <property type="protein sequence ID" value="KAJ1118990.1"/>
    <property type="molecule type" value="Genomic_DNA"/>
</dbReference>
<comment type="caution">
    <text evidence="2">The sequence shown here is derived from an EMBL/GenBank/DDBJ whole genome shotgun (WGS) entry which is preliminary data.</text>
</comment>
<organism evidence="2 3">
    <name type="scientific">Pleurodeles waltl</name>
    <name type="common">Iberian ribbed newt</name>
    <dbReference type="NCBI Taxonomy" id="8319"/>
    <lineage>
        <taxon>Eukaryota</taxon>
        <taxon>Metazoa</taxon>
        <taxon>Chordata</taxon>
        <taxon>Craniata</taxon>
        <taxon>Vertebrata</taxon>
        <taxon>Euteleostomi</taxon>
        <taxon>Amphibia</taxon>
        <taxon>Batrachia</taxon>
        <taxon>Caudata</taxon>
        <taxon>Salamandroidea</taxon>
        <taxon>Salamandridae</taxon>
        <taxon>Pleurodelinae</taxon>
        <taxon>Pleurodeles</taxon>
    </lineage>
</organism>
<evidence type="ECO:0000313" key="2">
    <source>
        <dbReference type="EMBL" id="KAJ1118990.1"/>
    </source>
</evidence>
<dbReference type="AlphaFoldDB" id="A0AAV7NVJ9"/>
<feature type="region of interest" description="Disordered" evidence="1">
    <location>
        <begin position="86"/>
        <end position="173"/>
    </location>
</feature>
<protein>
    <submittedName>
        <fullName evidence="2">Uncharacterized protein</fullName>
    </submittedName>
</protein>
<feature type="compositionally biased region" description="Polar residues" evidence="1">
    <location>
        <begin position="146"/>
        <end position="160"/>
    </location>
</feature>
<name>A0AAV7NVJ9_PLEWA</name>
<accession>A0AAV7NVJ9</accession>
<proteinExistence type="predicted"/>
<keyword evidence="3" id="KW-1185">Reference proteome</keyword>
<reference evidence="2" key="1">
    <citation type="journal article" date="2022" name="bioRxiv">
        <title>Sequencing and chromosome-scale assembly of the giantPleurodeles waltlgenome.</title>
        <authorList>
            <person name="Brown T."/>
            <person name="Elewa A."/>
            <person name="Iarovenko S."/>
            <person name="Subramanian E."/>
            <person name="Araus A.J."/>
            <person name="Petzold A."/>
            <person name="Susuki M."/>
            <person name="Suzuki K.-i.T."/>
            <person name="Hayashi T."/>
            <person name="Toyoda A."/>
            <person name="Oliveira C."/>
            <person name="Osipova E."/>
            <person name="Leigh N.D."/>
            <person name="Simon A."/>
            <person name="Yun M.H."/>
        </authorList>
    </citation>
    <scope>NUCLEOTIDE SEQUENCE</scope>
    <source>
        <strain evidence="2">20211129_DDA</strain>
        <tissue evidence="2">Liver</tissue>
    </source>
</reference>